<dbReference type="InterPro" id="IPR048458">
    <property type="entry name" value="MalQ_N"/>
</dbReference>
<name>A0A286G2N1_9PROT</name>
<keyword evidence="13" id="KW-1185">Reference proteome</keyword>
<evidence type="ECO:0000256" key="7">
    <source>
        <dbReference type="ARBA" id="ARBA00023277"/>
    </source>
</evidence>
<proteinExistence type="inferred from homology"/>
<keyword evidence="5 10" id="KW-0328">Glycosyltransferase</keyword>
<dbReference type="GO" id="GO:0005975">
    <property type="term" value="P:carbohydrate metabolic process"/>
    <property type="evidence" value="ECO:0007669"/>
    <property type="project" value="InterPro"/>
</dbReference>
<keyword evidence="6 10" id="KW-0808">Transferase</keyword>
<dbReference type="PANTHER" id="PTHR32438">
    <property type="entry name" value="4-ALPHA-GLUCANOTRANSFERASE DPE1, CHLOROPLASTIC/AMYLOPLASTIC"/>
    <property type="match status" value="1"/>
</dbReference>
<dbReference type="Proteomes" id="UP000219621">
    <property type="component" value="Unassembled WGS sequence"/>
</dbReference>
<comment type="similarity">
    <text evidence="2 10">Belongs to the disproportionating enzyme family.</text>
</comment>
<dbReference type="OrthoDB" id="9800174at2"/>
<protein>
    <recommendedName>
        <fullName evidence="4 10">4-alpha-glucanotransferase</fullName>
        <ecNumber evidence="3 10">2.4.1.25</ecNumber>
    </recommendedName>
    <alternativeName>
        <fullName evidence="8 10">Amylomaltase</fullName>
    </alternativeName>
    <alternativeName>
        <fullName evidence="9 10">Disproportionating enzyme</fullName>
    </alternativeName>
</protein>
<gene>
    <name evidence="12" type="ORF">SAMN05421508_101313</name>
</gene>
<accession>A0A286G2N1</accession>
<feature type="domain" description="MalQ N-terminal beta-sandwich" evidence="11">
    <location>
        <begin position="68"/>
        <end position="167"/>
    </location>
</feature>
<evidence type="ECO:0000256" key="6">
    <source>
        <dbReference type="ARBA" id="ARBA00022679"/>
    </source>
</evidence>
<evidence type="ECO:0000259" key="11">
    <source>
        <dbReference type="Pfam" id="PF21226"/>
    </source>
</evidence>
<evidence type="ECO:0000313" key="12">
    <source>
        <dbReference type="EMBL" id="SOD89722.1"/>
    </source>
</evidence>
<evidence type="ECO:0000256" key="1">
    <source>
        <dbReference type="ARBA" id="ARBA00000439"/>
    </source>
</evidence>
<dbReference type="PANTHER" id="PTHR32438:SF5">
    <property type="entry name" value="4-ALPHA-GLUCANOTRANSFERASE DPE1, CHLOROPLASTIC_AMYLOPLASTIC"/>
    <property type="match status" value="1"/>
</dbReference>
<evidence type="ECO:0000256" key="2">
    <source>
        <dbReference type="ARBA" id="ARBA00005684"/>
    </source>
</evidence>
<dbReference type="NCBIfam" id="TIGR00217">
    <property type="entry name" value="malQ"/>
    <property type="match status" value="1"/>
</dbReference>
<keyword evidence="7 10" id="KW-0119">Carbohydrate metabolism</keyword>
<sequence>MQYAETLARLAEAAGIEPCYWDIFGNRHDTTELDMQALLAALGHPATDEATAAASLEKLETARWGRLLEPVTVLRTTGAQMWTTLTTRPADRDRTFTWVIEQEDGLEMRGEVIPAGLAALEVRDIAGVTHERWNLPLPSHLAYGYHTLRLFDAAGTLLDEGRVIVCPTRCWRPDFVEDGGRAWGIACQLYSVRTAVDWGMGDFSSLRSLAQATGAQGGHVVGINPLHALFPHNPAHASPYSPASRLFLNPLYIDVDAVPELADSTDARSLMADTAFMDRLKAVRGGDLVDYPAVSALKHEILRVLHKAFEALPETHARKQAFADFLDAGGYRLHRFAVFNVLQEDFAGTPWPQWPEEFRNPAGPAVLDVATAQMDRVRYHLWLQFEADRQLGAAADALTTAARGGPVIGLYRDLAVGVDTSGADTWMDPGVYAVGARVGCPPDAFNSHGQDWGLPPLNPLVLRDMGYGPFVEMVRANMRHAGALRMDHAMALQHLYWIPPGVSAMGGTYVSYPMDDLLGILALESHRNCCMVIGEDLGTVPDGFRDRMAEEDILSYRLFYFERYADGLFKRPETYPEQAVATATSHDLHTIVGHWRGWDVQLRHDLGLIPEGASPADDDRARIREREVLLAALKDQGVVPETFGRDPAADEAALRTLVLAIHRFLARSPARLMMVNLDDLALEEAQVNLPGTVDQYPNWRRRLGRTLEAIAADPDFAATADAVRAERAHVPAATKR</sequence>
<dbReference type="SUPFAM" id="SSF51445">
    <property type="entry name" value="(Trans)glycosidases"/>
    <property type="match status" value="1"/>
</dbReference>
<evidence type="ECO:0000256" key="10">
    <source>
        <dbReference type="RuleBase" id="RU361207"/>
    </source>
</evidence>
<evidence type="ECO:0000313" key="13">
    <source>
        <dbReference type="Proteomes" id="UP000219621"/>
    </source>
</evidence>
<evidence type="ECO:0000256" key="5">
    <source>
        <dbReference type="ARBA" id="ARBA00022676"/>
    </source>
</evidence>
<reference evidence="12 13" key="1">
    <citation type="submission" date="2017-09" db="EMBL/GenBank/DDBJ databases">
        <authorList>
            <person name="Ehlers B."/>
            <person name="Leendertz F.H."/>
        </authorList>
    </citation>
    <scope>NUCLEOTIDE SEQUENCE [LARGE SCALE GENOMIC DNA]</scope>
    <source>
        <strain evidence="12 13">USBA 140</strain>
    </source>
</reference>
<dbReference type="Gene3D" id="3.20.20.80">
    <property type="entry name" value="Glycosidases"/>
    <property type="match status" value="1"/>
</dbReference>
<comment type="catalytic activity">
    <reaction evidence="1 10">
        <text>Transfers a segment of a (1-&gt;4)-alpha-D-glucan to a new position in an acceptor, which may be glucose or a (1-&gt;4)-alpha-D-glucan.</text>
        <dbReference type="EC" id="2.4.1.25"/>
    </reaction>
</comment>
<dbReference type="Pfam" id="PF21226">
    <property type="entry name" value="MalQ_N"/>
    <property type="match status" value="1"/>
</dbReference>
<organism evidence="12 13">
    <name type="scientific">Caenispirillum bisanense</name>
    <dbReference type="NCBI Taxonomy" id="414052"/>
    <lineage>
        <taxon>Bacteria</taxon>
        <taxon>Pseudomonadati</taxon>
        <taxon>Pseudomonadota</taxon>
        <taxon>Alphaproteobacteria</taxon>
        <taxon>Rhodospirillales</taxon>
        <taxon>Novispirillaceae</taxon>
        <taxon>Caenispirillum</taxon>
    </lineage>
</organism>
<evidence type="ECO:0000256" key="9">
    <source>
        <dbReference type="ARBA" id="ARBA00031501"/>
    </source>
</evidence>
<dbReference type="AlphaFoldDB" id="A0A286G2N1"/>
<dbReference type="EMBL" id="OCNJ01000001">
    <property type="protein sequence ID" value="SOD89722.1"/>
    <property type="molecule type" value="Genomic_DNA"/>
</dbReference>
<dbReference type="InterPro" id="IPR017853">
    <property type="entry name" value="GH"/>
</dbReference>
<dbReference type="RefSeq" id="WP_097277210.1">
    <property type="nucleotide sequence ID" value="NZ_OCNJ01000001.1"/>
</dbReference>
<evidence type="ECO:0000256" key="4">
    <source>
        <dbReference type="ARBA" id="ARBA00020295"/>
    </source>
</evidence>
<evidence type="ECO:0000256" key="3">
    <source>
        <dbReference type="ARBA" id="ARBA00012560"/>
    </source>
</evidence>
<evidence type="ECO:0000256" key="8">
    <source>
        <dbReference type="ARBA" id="ARBA00031423"/>
    </source>
</evidence>
<dbReference type="Pfam" id="PF02446">
    <property type="entry name" value="Glyco_hydro_77"/>
    <property type="match status" value="1"/>
</dbReference>
<dbReference type="InterPro" id="IPR003385">
    <property type="entry name" value="Glyco_hydro_77"/>
</dbReference>
<dbReference type="GO" id="GO:0004134">
    <property type="term" value="F:4-alpha-glucanotransferase activity"/>
    <property type="evidence" value="ECO:0007669"/>
    <property type="project" value="UniProtKB-EC"/>
</dbReference>
<dbReference type="EC" id="2.4.1.25" evidence="3 10"/>